<reference evidence="2" key="1">
    <citation type="submission" date="2023-08" db="EMBL/GenBank/DDBJ databases">
        <authorList>
            <person name="Chen Y."/>
            <person name="Shah S."/>
            <person name="Dougan E. K."/>
            <person name="Thang M."/>
            <person name="Chan C."/>
        </authorList>
    </citation>
    <scope>NUCLEOTIDE SEQUENCE</scope>
</reference>
<evidence type="ECO:0000256" key="1">
    <source>
        <dbReference type="SAM" id="MobiDB-lite"/>
    </source>
</evidence>
<name>A0AA36MUB3_9DINO</name>
<feature type="non-terminal residue" evidence="2">
    <location>
        <position position="1"/>
    </location>
</feature>
<dbReference type="AlphaFoldDB" id="A0AA36MUB3"/>
<keyword evidence="3" id="KW-1185">Reference proteome</keyword>
<accession>A0AA36MUB3</accession>
<evidence type="ECO:0000313" key="2">
    <source>
        <dbReference type="EMBL" id="CAJ1386325.1"/>
    </source>
</evidence>
<evidence type="ECO:0000313" key="3">
    <source>
        <dbReference type="Proteomes" id="UP001178507"/>
    </source>
</evidence>
<organism evidence="2 3">
    <name type="scientific">Effrenium voratum</name>
    <dbReference type="NCBI Taxonomy" id="2562239"/>
    <lineage>
        <taxon>Eukaryota</taxon>
        <taxon>Sar</taxon>
        <taxon>Alveolata</taxon>
        <taxon>Dinophyceae</taxon>
        <taxon>Suessiales</taxon>
        <taxon>Symbiodiniaceae</taxon>
        <taxon>Effrenium</taxon>
    </lineage>
</organism>
<comment type="caution">
    <text evidence="2">The sequence shown here is derived from an EMBL/GenBank/DDBJ whole genome shotgun (WGS) entry which is preliminary data.</text>
</comment>
<dbReference type="EMBL" id="CAUJNA010001355">
    <property type="protein sequence ID" value="CAJ1386325.1"/>
    <property type="molecule type" value="Genomic_DNA"/>
</dbReference>
<sequence length="203" mass="22266">RTPFTFFSGGPRRPAGSCAASPRRGGRSACAVLGEVAAAKAKFLEIYEAYEELEKNPPDKVRPRHPPSEWLCRKAKEVEGDLPKAKEALANAKAGVEVAEACLAELKECTKRAPFHSEEEAQVLRAAHSLAFQVLLEQEGRVTLLQAQVTRLQLWQVVLRERLPQHPGQKKEAAAEAAPAAACEPASEAWFSWLFCCCARSKC</sequence>
<feature type="region of interest" description="Disordered" evidence="1">
    <location>
        <begin position="1"/>
        <end position="25"/>
    </location>
</feature>
<protein>
    <submittedName>
        <fullName evidence="2">Uncharacterized protein</fullName>
    </submittedName>
</protein>
<proteinExistence type="predicted"/>
<dbReference type="Proteomes" id="UP001178507">
    <property type="component" value="Unassembled WGS sequence"/>
</dbReference>
<gene>
    <name evidence="2" type="ORF">EVOR1521_LOCUS12717</name>
</gene>